<evidence type="ECO:0000256" key="1">
    <source>
        <dbReference type="SAM" id="MobiDB-lite"/>
    </source>
</evidence>
<dbReference type="GO" id="GO:0043137">
    <property type="term" value="P:DNA replication, removal of RNA primer"/>
    <property type="evidence" value="ECO:0007669"/>
    <property type="project" value="TreeGrafter"/>
</dbReference>
<evidence type="ECO:0000313" key="5">
    <source>
        <dbReference type="Proteomes" id="UP000002320"/>
    </source>
</evidence>
<keyword evidence="5" id="KW-1185">Reference proteome</keyword>
<dbReference type="Proteomes" id="UP000002320">
    <property type="component" value="Unassembled WGS sequence"/>
</dbReference>
<dbReference type="InterPro" id="IPR036397">
    <property type="entry name" value="RNaseH_sf"/>
</dbReference>
<dbReference type="InterPro" id="IPR037056">
    <property type="entry name" value="RNase_H1_N_sf"/>
</dbReference>
<dbReference type="eggNOG" id="KOG3752">
    <property type="taxonomic scope" value="Eukaryota"/>
</dbReference>
<gene>
    <name evidence="4" type="primary">6040298</name>
    <name evidence="3" type="ORF">CpipJ_CPIJ007920</name>
</gene>
<feature type="region of interest" description="Disordered" evidence="1">
    <location>
        <begin position="72"/>
        <end position="100"/>
    </location>
</feature>
<accession>B0WLY8</accession>
<dbReference type="InterPro" id="IPR012337">
    <property type="entry name" value="RNaseH-like_sf"/>
</dbReference>
<feature type="region of interest" description="Disordered" evidence="1">
    <location>
        <begin position="27"/>
        <end position="57"/>
    </location>
</feature>
<dbReference type="Gene3D" id="3.30.420.10">
    <property type="entry name" value="Ribonuclease H-like superfamily/Ribonuclease H"/>
    <property type="match status" value="1"/>
</dbReference>
<feature type="domain" description="Ribonuclease H1 N-terminal" evidence="2">
    <location>
        <begin position="9"/>
        <end position="35"/>
    </location>
</feature>
<dbReference type="InParanoid" id="B0WLY8"/>
<dbReference type="GO" id="GO:0003676">
    <property type="term" value="F:nucleic acid binding"/>
    <property type="evidence" value="ECO:0007669"/>
    <property type="project" value="InterPro"/>
</dbReference>
<reference evidence="3" key="1">
    <citation type="submission" date="2007-03" db="EMBL/GenBank/DDBJ databases">
        <title>Annotation of Culex pipiens quinquefasciatus.</title>
        <authorList>
            <consortium name="The Broad Institute Genome Sequencing Platform"/>
            <person name="Atkinson P.W."/>
            <person name="Hemingway J."/>
            <person name="Christensen B.M."/>
            <person name="Higgs S."/>
            <person name="Kodira C."/>
            <person name="Hannick L."/>
            <person name="Megy K."/>
            <person name="O'Leary S."/>
            <person name="Pearson M."/>
            <person name="Haas B.J."/>
            <person name="Mauceli E."/>
            <person name="Wortman J.R."/>
            <person name="Lee N.H."/>
            <person name="Guigo R."/>
            <person name="Stanke M."/>
            <person name="Alvarado L."/>
            <person name="Amedeo P."/>
            <person name="Antoine C.H."/>
            <person name="Arensburger P."/>
            <person name="Bidwell S.L."/>
            <person name="Crawford M."/>
            <person name="Camaro F."/>
            <person name="Devon K."/>
            <person name="Engels R."/>
            <person name="Hammond M."/>
            <person name="Howarth C."/>
            <person name="Koehrsen M."/>
            <person name="Lawson D."/>
            <person name="Montgomery P."/>
            <person name="Nene V."/>
            <person name="Nusbaum C."/>
            <person name="Puiu D."/>
            <person name="Romero-Severson J."/>
            <person name="Severson D.W."/>
            <person name="Shumway M."/>
            <person name="Sisk P."/>
            <person name="Stolte C."/>
            <person name="Zeng Q."/>
            <person name="Eisenstadt E."/>
            <person name="Fraser-Liggett C."/>
            <person name="Strausberg R."/>
            <person name="Galagan J."/>
            <person name="Birren B."/>
            <person name="Collins F.H."/>
        </authorList>
    </citation>
    <scope>NUCLEOTIDE SEQUENCE [LARGE SCALE GENOMIC DNA]</scope>
    <source>
        <strain evidence="3">JHB</strain>
    </source>
</reference>
<feature type="compositionally biased region" description="Low complexity" evidence="1">
    <location>
        <begin position="46"/>
        <end position="57"/>
    </location>
</feature>
<dbReference type="InterPro" id="IPR050092">
    <property type="entry name" value="RNase_H"/>
</dbReference>
<name>B0WLY8_CULQU</name>
<dbReference type="Pfam" id="PF01693">
    <property type="entry name" value="Cauli_VI"/>
    <property type="match status" value="1"/>
</dbReference>
<dbReference type="OrthoDB" id="407198at2759"/>
<dbReference type="EMBL" id="DS231993">
    <property type="protein sequence ID" value="EDS30802.1"/>
    <property type="molecule type" value="Genomic_DNA"/>
</dbReference>
<sequence>MWRNSFDRPKCQRQVTGFTGAKFKKFSTRQQADAFDREHGSGSGSGSASDSGSNSSSAGAYVQFVVPPVDSVRGKWEEAGQRREADDEAGKVHQDEDGSCEGNGTAVACSGLGVYFGEGHALNAVSGRATNNCGEFKADALAIRFAKQHGIKRLTKRNAWKLSTEKPVKNQDDFEELDRELADKSIEI</sequence>
<dbReference type="VEuPathDB" id="VectorBase:CQUJHB018335"/>
<evidence type="ECO:0000313" key="4">
    <source>
        <dbReference type="EnsemblMetazoa" id="CPIJ007920-PA"/>
    </source>
</evidence>
<dbReference type="STRING" id="7176.B0WLY8"/>
<dbReference type="InterPro" id="IPR011320">
    <property type="entry name" value="RNase_H1_N"/>
</dbReference>
<protein>
    <recommendedName>
        <fullName evidence="2">Ribonuclease H1 N-terminal domain-containing protein</fullName>
    </recommendedName>
</protein>
<evidence type="ECO:0000259" key="2">
    <source>
        <dbReference type="Pfam" id="PF01693"/>
    </source>
</evidence>
<dbReference type="VEuPathDB" id="VectorBase:CPIJ007920"/>
<dbReference type="AlphaFoldDB" id="B0WLY8"/>
<dbReference type="GO" id="GO:0004523">
    <property type="term" value="F:RNA-DNA hybrid ribonuclease activity"/>
    <property type="evidence" value="ECO:0007669"/>
    <property type="project" value="TreeGrafter"/>
</dbReference>
<reference evidence="4" key="2">
    <citation type="submission" date="2020-05" db="UniProtKB">
        <authorList>
            <consortium name="EnsemblMetazoa"/>
        </authorList>
    </citation>
    <scope>IDENTIFICATION</scope>
    <source>
        <strain evidence="4">JHB</strain>
    </source>
</reference>
<dbReference type="PANTHER" id="PTHR10642:SF31">
    <property type="entry name" value="RIBONUCLEASE H1"/>
    <property type="match status" value="1"/>
</dbReference>
<organism>
    <name type="scientific">Culex quinquefasciatus</name>
    <name type="common">Southern house mosquito</name>
    <name type="synonym">Culex pungens</name>
    <dbReference type="NCBI Taxonomy" id="7176"/>
    <lineage>
        <taxon>Eukaryota</taxon>
        <taxon>Metazoa</taxon>
        <taxon>Ecdysozoa</taxon>
        <taxon>Arthropoda</taxon>
        <taxon>Hexapoda</taxon>
        <taxon>Insecta</taxon>
        <taxon>Pterygota</taxon>
        <taxon>Neoptera</taxon>
        <taxon>Endopterygota</taxon>
        <taxon>Diptera</taxon>
        <taxon>Nematocera</taxon>
        <taxon>Culicoidea</taxon>
        <taxon>Culicidae</taxon>
        <taxon>Culicinae</taxon>
        <taxon>Culicini</taxon>
        <taxon>Culex</taxon>
        <taxon>Culex</taxon>
    </lineage>
</organism>
<evidence type="ECO:0000313" key="3">
    <source>
        <dbReference type="EMBL" id="EDS30802.1"/>
    </source>
</evidence>
<dbReference type="SUPFAM" id="SSF53098">
    <property type="entry name" value="Ribonuclease H-like"/>
    <property type="match status" value="1"/>
</dbReference>
<proteinExistence type="predicted"/>
<dbReference type="HOGENOM" id="CLU_1442419_0_0_1"/>
<dbReference type="EnsemblMetazoa" id="CPIJ007920-RA">
    <property type="protein sequence ID" value="CPIJ007920-PA"/>
    <property type="gene ID" value="CPIJ007920"/>
</dbReference>
<dbReference type="Gene3D" id="3.40.970.10">
    <property type="entry name" value="Ribonuclease H1, N-terminal domain"/>
    <property type="match status" value="1"/>
</dbReference>
<dbReference type="PANTHER" id="PTHR10642">
    <property type="entry name" value="RIBONUCLEASE H1"/>
    <property type="match status" value="1"/>
</dbReference>
<dbReference type="KEGG" id="cqu:CpipJ_CPIJ007920"/>
<feature type="compositionally biased region" description="Basic and acidic residues" evidence="1">
    <location>
        <begin position="72"/>
        <end position="96"/>
    </location>
</feature>